<proteinExistence type="predicted"/>
<dbReference type="EMBL" id="CAKOFQ010008717">
    <property type="protein sequence ID" value="CAH2015606.1"/>
    <property type="molecule type" value="Genomic_DNA"/>
</dbReference>
<evidence type="ECO:0000313" key="3">
    <source>
        <dbReference type="Proteomes" id="UP001152888"/>
    </source>
</evidence>
<comment type="caution">
    <text evidence="2">The sequence shown here is derived from an EMBL/GenBank/DDBJ whole genome shotgun (WGS) entry which is preliminary data.</text>
</comment>
<gene>
    <name evidence="1" type="ORF">ACAOBT_LOCUS34850</name>
    <name evidence="2" type="ORF">ACAOBT_LOCUS36140</name>
</gene>
<dbReference type="Proteomes" id="UP001152888">
    <property type="component" value="Unassembled WGS sequence"/>
</dbReference>
<evidence type="ECO:0000313" key="2">
    <source>
        <dbReference type="EMBL" id="CAH2017632.1"/>
    </source>
</evidence>
<organism evidence="2 3">
    <name type="scientific">Acanthoscelides obtectus</name>
    <name type="common">Bean weevil</name>
    <name type="synonym">Bruchus obtectus</name>
    <dbReference type="NCBI Taxonomy" id="200917"/>
    <lineage>
        <taxon>Eukaryota</taxon>
        <taxon>Metazoa</taxon>
        <taxon>Ecdysozoa</taxon>
        <taxon>Arthropoda</taxon>
        <taxon>Hexapoda</taxon>
        <taxon>Insecta</taxon>
        <taxon>Pterygota</taxon>
        <taxon>Neoptera</taxon>
        <taxon>Endopterygota</taxon>
        <taxon>Coleoptera</taxon>
        <taxon>Polyphaga</taxon>
        <taxon>Cucujiformia</taxon>
        <taxon>Chrysomeloidea</taxon>
        <taxon>Chrysomelidae</taxon>
        <taxon>Bruchinae</taxon>
        <taxon>Bruchini</taxon>
        <taxon>Acanthoscelides</taxon>
    </lineage>
</organism>
<dbReference type="Gene3D" id="2.70.160.11">
    <property type="entry name" value="Hnrnp arginine n-methyltransferase1"/>
    <property type="match status" value="1"/>
</dbReference>
<dbReference type="OrthoDB" id="5980806at2759"/>
<evidence type="ECO:0000313" key="1">
    <source>
        <dbReference type="EMBL" id="CAH2015606.1"/>
    </source>
</evidence>
<reference evidence="2" key="1">
    <citation type="submission" date="2022-03" db="EMBL/GenBank/DDBJ databases">
        <authorList>
            <person name="Sayadi A."/>
        </authorList>
    </citation>
    <scope>NUCLEOTIDE SEQUENCE</scope>
</reference>
<dbReference type="EMBL" id="CAKOFQ010009377">
    <property type="protein sequence ID" value="CAH2017632.1"/>
    <property type="molecule type" value="Genomic_DNA"/>
</dbReference>
<accession>A0A9P0QDK7</accession>
<dbReference type="AlphaFoldDB" id="A0A9P0QDK7"/>
<keyword evidence="3" id="KW-1185">Reference proteome</keyword>
<protein>
    <submittedName>
        <fullName evidence="2">Uncharacterized protein</fullName>
    </submittedName>
</protein>
<name>A0A9P0QDK7_ACAOB</name>
<sequence length="302" mass="34589">MLNLEVSMEDCRLSVRTLDEGPTHDCFKVSKDIVTILNDQKLVDTYISVADLFKDRQLDVMDLTPFPLVGFLLAKNGCRVFHSMRNKLDQDFFDYILRVNSISPERFVMLPEGARCIDPEFVKPNSLILHDVIDTDGYLESNFFRTDSLEPAIVLPVTALAVAMMVYAPYIDCCNKVNDSNTLGFKTAKHMNQYSGDEHPNIEDLVYEQRTERVVFTLEDGVKVMSVTAVNTGLVNAVYYWYEMYYSDKIKFSTLDSSHYKKTCYFMKETKYVTKGENLSIECHVEDSVMKITEGTGQSYSE</sequence>